<feature type="chain" id="PRO_5032335052" description="DUF3298 domain-containing protein" evidence="1">
    <location>
        <begin position="30"/>
        <end position="240"/>
    </location>
</feature>
<reference evidence="2 3" key="1">
    <citation type="submission" date="2019-08" db="EMBL/GenBank/DDBJ databases">
        <title>In-depth cultivation of the pig gut microbiome towards novel bacterial diversity and tailored functional studies.</title>
        <authorList>
            <person name="Wylensek D."/>
            <person name="Hitch T.C.A."/>
            <person name="Clavel T."/>
        </authorList>
    </citation>
    <scope>NUCLEOTIDE SEQUENCE [LARGE SCALE GENOMIC DNA]</scope>
    <source>
        <strain evidence="2 3">WCA-470BD-2E</strain>
    </source>
</reference>
<evidence type="ECO:0000313" key="2">
    <source>
        <dbReference type="EMBL" id="MST80215.1"/>
    </source>
</evidence>
<evidence type="ECO:0000256" key="1">
    <source>
        <dbReference type="SAM" id="SignalP"/>
    </source>
</evidence>
<dbReference type="Proteomes" id="UP000452141">
    <property type="component" value="Unassembled WGS sequence"/>
</dbReference>
<comment type="caution">
    <text evidence="2">The sequence shown here is derived from an EMBL/GenBank/DDBJ whole genome shotgun (WGS) entry which is preliminary data.</text>
</comment>
<organism evidence="2 3">
    <name type="scientific">Lactobacillus equicursoris</name>
    <dbReference type="NCBI Taxonomy" id="420645"/>
    <lineage>
        <taxon>Bacteria</taxon>
        <taxon>Bacillati</taxon>
        <taxon>Bacillota</taxon>
        <taxon>Bacilli</taxon>
        <taxon>Lactobacillales</taxon>
        <taxon>Lactobacillaceae</taxon>
        <taxon>Lactobacillus</taxon>
    </lineage>
</organism>
<accession>A0A844FPQ4</accession>
<feature type="signal peptide" evidence="1">
    <location>
        <begin position="1"/>
        <end position="29"/>
    </location>
</feature>
<gene>
    <name evidence="2" type="ORF">FYJ61_07080</name>
</gene>
<protein>
    <recommendedName>
        <fullName evidence="4">DUF3298 domain-containing protein</fullName>
    </recommendedName>
</protein>
<dbReference type="RefSeq" id="WP_154487095.1">
    <property type="nucleotide sequence ID" value="NZ_JAQYAR010000081.1"/>
</dbReference>
<sequence length="240" mass="27352">MKSKRISAVLVAGALFGVGAMLPANSIQAKTVKYKIVKHQKVKKLPTFTCFDKDGKEVTVNNGKMTFSYEEPHIQSKAKGSKKINKYLHKNYTDAAKYFQAESKDLAESIYDTNQDDWALKNSIFHADKQTAKVYVSGKYFSVVNYQHEEETGKVEWGDAVTYSLKTGKKLKLTDVLKGSPSKIMKRIYKAQTKSDRFYLKGEKLNNLSFIVKGKKVYPVYKGYISDVPFHFFKPLKIEK</sequence>
<evidence type="ECO:0008006" key="4">
    <source>
        <dbReference type="Google" id="ProtNLM"/>
    </source>
</evidence>
<name>A0A844FPQ4_9LACO</name>
<keyword evidence="1" id="KW-0732">Signal</keyword>
<dbReference type="AlphaFoldDB" id="A0A844FPQ4"/>
<proteinExistence type="predicted"/>
<evidence type="ECO:0000313" key="3">
    <source>
        <dbReference type="Proteomes" id="UP000452141"/>
    </source>
</evidence>
<dbReference type="EMBL" id="VUMW01000020">
    <property type="protein sequence ID" value="MST80215.1"/>
    <property type="molecule type" value="Genomic_DNA"/>
</dbReference>